<comment type="cofactor">
    <cofactor evidence="1">
        <name>FAD</name>
        <dbReference type="ChEBI" id="CHEBI:57692"/>
    </cofactor>
</comment>
<evidence type="ECO:0000259" key="4">
    <source>
        <dbReference type="Pfam" id="PF00732"/>
    </source>
</evidence>
<feature type="domain" description="Glucose-methanol-choline oxidoreductase N-terminal" evidence="4">
    <location>
        <begin position="103"/>
        <end position="357"/>
    </location>
</feature>
<sequence>MVFRSVHGFLAVTSLVIRAASLPTCPDTSQSNFDFVIVGSGVGGGPLAARLAERGFSILLVDAGHDVVNVNTTIPFYLGRAVEDPQLELNYTYNEYSPGAKFPRNNSWYPRARGLGGSTLHNAMLNIIGATKDDFDGLATMFNDSSWSYDNMRKYFERIEHNLDFDKPNPDHGFHGWLKTSVNPTSILANPIFADAQLADIVNALAASGPTIDDINSAANEAAIGVGIPSYTIDEHHNRSSIRDHLVRVEKRHRNLQFAFDTLATKIMLCDAEGLPAAYGLEIAPGAALAVASNFNGKDPLQTEVITVRYEVIVSAGVFQSPQLLMLSGIGDPDQLSQHGIEPIVNLPGVGTNLQDHDEVANVWTLKQNYTMFDGCTGLYSPEDDPCLKFWIDSDHQNLYSLGASIFTMTSKSLPDIMISWLPGFLRGFFRGFPQQLADIHNGFTAVILKANPATRGTVRLTGSHPQDPLQIEKHHFEAAGGRDDIIAIREAIKVVRAMVEHSNITIHVEKQVFPEPKVQTDEEIENHILEHVFGHHACCTNPIGTDDDPNAVLDSDFKVRGIKNLRVVDISSWPKVPGWLVTTPTYMMSEKAADVIIAAAIQRREKSALLVQHEQWRPISL</sequence>
<comment type="caution">
    <text evidence="6">The sequence shown here is derived from an EMBL/GenBank/DDBJ whole genome shotgun (WGS) entry which is preliminary data.</text>
</comment>
<dbReference type="PANTHER" id="PTHR11552">
    <property type="entry name" value="GLUCOSE-METHANOL-CHOLINE GMC OXIDOREDUCTASE"/>
    <property type="match status" value="1"/>
</dbReference>
<dbReference type="InterPro" id="IPR007867">
    <property type="entry name" value="GMC_OxRtase_C"/>
</dbReference>
<protein>
    <recommendedName>
        <fullName evidence="8">Choline dehydrogenase</fullName>
    </recommendedName>
</protein>
<feature type="domain" description="Glucose-methanol-choline oxidoreductase C-terminal" evidence="5">
    <location>
        <begin position="453"/>
        <end position="589"/>
    </location>
</feature>
<dbReference type="AlphaFoldDB" id="A0AAD7NDD0"/>
<dbReference type="Gene3D" id="3.30.560.10">
    <property type="entry name" value="Glucose Oxidase, domain 3"/>
    <property type="match status" value="1"/>
</dbReference>
<gene>
    <name evidence="6" type="ORF">B0H16DRAFT_1540794</name>
</gene>
<dbReference type="SUPFAM" id="SSF54373">
    <property type="entry name" value="FAD-linked reductases, C-terminal domain"/>
    <property type="match status" value="1"/>
</dbReference>
<evidence type="ECO:0008006" key="8">
    <source>
        <dbReference type="Google" id="ProtNLM"/>
    </source>
</evidence>
<evidence type="ECO:0000259" key="5">
    <source>
        <dbReference type="Pfam" id="PF05199"/>
    </source>
</evidence>
<keyword evidence="3" id="KW-0732">Signal</keyword>
<evidence type="ECO:0000256" key="2">
    <source>
        <dbReference type="ARBA" id="ARBA00010790"/>
    </source>
</evidence>
<dbReference type="InterPro" id="IPR000172">
    <property type="entry name" value="GMC_OxRdtase_N"/>
</dbReference>
<dbReference type="InterPro" id="IPR036188">
    <property type="entry name" value="FAD/NAD-bd_sf"/>
</dbReference>
<name>A0AAD7NDD0_9AGAR</name>
<dbReference type="Proteomes" id="UP001215598">
    <property type="component" value="Unassembled WGS sequence"/>
</dbReference>
<dbReference type="Pfam" id="PF05199">
    <property type="entry name" value="GMC_oxred_C"/>
    <property type="match status" value="1"/>
</dbReference>
<dbReference type="InterPro" id="IPR012132">
    <property type="entry name" value="GMC_OxRdtase"/>
</dbReference>
<feature type="chain" id="PRO_5042194735" description="Choline dehydrogenase" evidence="3">
    <location>
        <begin position="22"/>
        <end position="622"/>
    </location>
</feature>
<dbReference type="Gene3D" id="3.50.50.60">
    <property type="entry name" value="FAD/NAD(P)-binding domain"/>
    <property type="match status" value="1"/>
</dbReference>
<dbReference type="PIRSF" id="PIRSF000137">
    <property type="entry name" value="Alcohol_oxidase"/>
    <property type="match status" value="1"/>
</dbReference>
<organism evidence="6 7">
    <name type="scientific">Mycena metata</name>
    <dbReference type="NCBI Taxonomy" id="1033252"/>
    <lineage>
        <taxon>Eukaryota</taxon>
        <taxon>Fungi</taxon>
        <taxon>Dikarya</taxon>
        <taxon>Basidiomycota</taxon>
        <taxon>Agaricomycotina</taxon>
        <taxon>Agaricomycetes</taxon>
        <taxon>Agaricomycetidae</taxon>
        <taxon>Agaricales</taxon>
        <taxon>Marasmiineae</taxon>
        <taxon>Mycenaceae</taxon>
        <taxon>Mycena</taxon>
    </lineage>
</organism>
<proteinExistence type="inferred from homology"/>
<evidence type="ECO:0000313" key="7">
    <source>
        <dbReference type="Proteomes" id="UP001215598"/>
    </source>
</evidence>
<comment type="similarity">
    <text evidence="2">Belongs to the GMC oxidoreductase family.</text>
</comment>
<accession>A0AAD7NDD0</accession>
<evidence type="ECO:0000313" key="6">
    <source>
        <dbReference type="EMBL" id="KAJ7755543.1"/>
    </source>
</evidence>
<feature type="signal peptide" evidence="3">
    <location>
        <begin position="1"/>
        <end position="21"/>
    </location>
</feature>
<evidence type="ECO:0000256" key="3">
    <source>
        <dbReference type="SAM" id="SignalP"/>
    </source>
</evidence>
<keyword evidence="7" id="KW-1185">Reference proteome</keyword>
<dbReference type="EMBL" id="JARKIB010000049">
    <property type="protein sequence ID" value="KAJ7755543.1"/>
    <property type="molecule type" value="Genomic_DNA"/>
</dbReference>
<dbReference type="SUPFAM" id="SSF51905">
    <property type="entry name" value="FAD/NAD(P)-binding domain"/>
    <property type="match status" value="1"/>
</dbReference>
<dbReference type="PANTHER" id="PTHR11552:SF100">
    <property type="entry name" value="DEHYDROGENASE, PUTATIVE (AFU_ORTHOLOGUE AFUA_5G00630)-RELATED"/>
    <property type="match status" value="1"/>
</dbReference>
<dbReference type="GO" id="GO:0050660">
    <property type="term" value="F:flavin adenine dinucleotide binding"/>
    <property type="evidence" value="ECO:0007669"/>
    <property type="project" value="InterPro"/>
</dbReference>
<dbReference type="GO" id="GO:0016614">
    <property type="term" value="F:oxidoreductase activity, acting on CH-OH group of donors"/>
    <property type="evidence" value="ECO:0007669"/>
    <property type="project" value="InterPro"/>
</dbReference>
<evidence type="ECO:0000256" key="1">
    <source>
        <dbReference type="ARBA" id="ARBA00001974"/>
    </source>
</evidence>
<reference evidence="6" key="1">
    <citation type="submission" date="2023-03" db="EMBL/GenBank/DDBJ databases">
        <title>Massive genome expansion in bonnet fungi (Mycena s.s.) driven by repeated elements and novel gene families across ecological guilds.</title>
        <authorList>
            <consortium name="Lawrence Berkeley National Laboratory"/>
            <person name="Harder C.B."/>
            <person name="Miyauchi S."/>
            <person name="Viragh M."/>
            <person name="Kuo A."/>
            <person name="Thoen E."/>
            <person name="Andreopoulos B."/>
            <person name="Lu D."/>
            <person name="Skrede I."/>
            <person name="Drula E."/>
            <person name="Henrissat B."/>
            <person name="Morin E."/>
            <person name="Kohler A."/>
            <person name="Barry K."/>
            <person name="LaButti K."/>
            <person name="Morin E."/>
            <person name="Salamov A."/>
            <person name="Lipzen A."/>
            <person name="Mereny Z."/>
            <person name="Hegedus B."/>
            <person name="Baldrian P."/>
            <person name="Stursova M."/>
            <person name="Weitz H."/>
            <person name="Taylor A."/>
            <person name="Grigoriev I.V."/>
            <person name="Nagy L.G."/>
            <person name="Martin F."/>
            <person name="Kauserud H."/>
        </authorList>
    </citation>
    <scope>NUCLEOTIDE SEQUENCE</scope>
    <source>
        <strain evidence="6">CBHHK182m</strain>
    </source>
</reference>
<dbReference type="Pfam" id="PF00732">
    <property type="entry name" value="GMC_oxred_N"/>
    <property type="match status" value="1"/>
</dbReference>